<name>A0A2A6REB1_9CHLR</name>
<accession>A0A2A6REB1</accession>
<dbReference type="InterPro" id="IPR013780">
    <property type="entry name" value="Glyco_hydro_b"/>
</dbReference>
<evidence type="ECO:0000256" key="1">
    <source>
        <dbReference type="SAM" id="SignalP"/>
    </source>
</evidence>
<dbReference type="GO" id="GO:0000272">
    <property type="term" value="P:polysaccharide catabolic process"/>
    <property type="evidence" value="ECO:0007669"/>
    <property type="project" value="TreeGrafter"/>
</dbReference>
<evidence type="ECO:0000313" key="3">
    <source>
        <dbReference type="EMBL" id="PDW00929.1"/>
    </source>
</evidence>
<feature type="signal peptide" evidence="1">
    <location>
        <begin position="1"/>
        <end position="23"/>
    </location>
</feature>
<evidence type="ECO:0000259" key="2">
    <source>
        <dbReference type="Pfam" id="PF22848"/>
    </source>
</evidence>
<dbReference type="SUPFAM" id="SSF51445">
    <property type="entry name" value="(Trans)glycosidases"/>
    <property type="match status" value="1"/>
</dbReference>
<reference evidence="4" key="1">
    <citation type="submission" date="2017-08" db="EMBL/GenBank/DDBJ databases">
        <authorList>
            <person name="Grouzdev D.S."/>
            <person name="Gaisin V.A."/>
            <person name="Rysina M.S."/>
            <person name="Gorlenko V.M."/>
        </authorList>
    </citation>
    <scope>NUCLEOTIDE SEQUENCE [LARGE SCALE GENOMIC DNA]</scope>
    <source>
        <strain evidence="4">Kir15-3F</strain>
    </source>
</reference>
<dbReference type="Gene3D" id="2.60.40.1180">
    <property type="entry name" value="Golgi alpha-mannosidase II"/>
    <property type="match status" value="1"/>
</dbReference>
<keyword evidence="1" id="KW-0732">Signal</keyword>
<dbReference type="OrthoDB" id="9801198at2"/>
<dbReference type="PANTHER" id="PTHR43576:SF3">
    <property type="entry name" value="ALPHA-L-ARABINOFURANOSIDASE C"/>
    <property type="match status" value="1"/>
</dbReference>
<dbReference type="Gene3D" id="3.20.20.80">
    <property type="entry name" value="Glycosidases"/>
    <property type="match status" value="1"/>
</dbReference>
<dbReference type="EMBL" id="NQWI01000162">
    <property type="protein sequence ID" value="PDW00929.1"/>
    <property type="molecule type" value="Genomic_DNA"/>
</dbReference>
<dbReference type="PANTHER" id="PTHR43576">
    <property type="entry name" value="ALPHA-L-ARABINOFURANOSIDASE C-RELATED"/>
    <property type="match status" value="1"/>
</dbReference>
<proteinExistence type="predicted"/>
<comment type="caution">
    <text evidence="3">The sequence shown here is derived from an EMBL/GenBank/DDBJ whole genome shotgun (WGS) entry which is preliminary data.</text>
</comment>
<dbReference type="PROSITE" id="PS51257">
    <property type="entry name" value="PROKAR_LIPOPROTEIN"/>
    <property type="match status" value="1"/>
</dbReference>
<dbReference type="RefSeq" id="WP_097645850.1">
    <property type="nucleotide sequence ID" value="NZ_NQWI01000162.1"/>
</dbReference>
<gene>
    <name evidence="3" type="ORF">CJ255_19995</name>
</gene>
<dbReference type="Pfam" id="PF22848">
    <property type="entry name" value="ASD1_dom"/>
    <property type="match status" value="1"/>
</dbReference>
<sequence>MKPFFLTCLLACLLLLGCTTESAASNEAVAPARGVTTNEASAPHDAIRIMTAGPAQAIDPRLLGTNLPAWLGPERLANPDLRERVTDLGPTLIRLPGGSWSNHYAWSACEQGNDTNCYWPWAARPSDFLAFLQATGQEAIWTVSINGTATEAAALVAFFNGTVDDERPLGVDVRGRDWYTVGHWARLRAEHGHPEPYPIRLWEVGNEIYGAVAATGPGCAPFGWEEVWTCDANEYIFGRGEGAERREGYLEFREAMRAVDPDILVGAVGVERPDDWSGWGRTVIEAAGEALDFYVVHHYGFDGSAAVRVEQALRIPQRTWQPMIAGLHAAMDAANGQRVPIAVTEYNLVAFLDLDSPSLMIRAVNALYLADTIGQMAQQGIPIANQWNLANGRDSNGHGTDYGLVDVDSFELIPQYYAMFLWQRFGTELLPVENPFPADTVLSLYAGRDETGAYTLMAINKTERTLNPQIQLVGQPGPFNLERIWVESDSLLSESLRYNGILGTTSAALATPAEQHGLVANLTTQSFPPYSITLLRFSP</sequence>
<protein>
    <recommendedName>
        <fullName evidence="2">Alpha-L-arabinofuranosidase 1 catalytic domain-containing protein</fullName>
    </recommendedName>
</protein>
<organism evidence="3 4">
    <name type="scientific">Candidatus Viridilinea mediisalina</name>
    <dbReference type="NCBI Taxonomy" id="2024553"/>
    <lineage>
        <taxon>Bacteria</taxon>
        <taxon>Bacillati</taxon>
        <taxon>Chloroflexota</taxon>
        <taxon>Chloroflexia</taxon>
        <taxon>Chloroflexales</taxon>
        <taxon>Chloroflexineae</taxon>
        <taxon>Oscillochloridaceae</taxon>
        <taxon>Candidatus Viridilinea</taxon>
    </lineage>
</organism>
<feature type="chain" id="PRO_5013037872" description="Alpha-L-arabinofuranosidase 1 catalytic domain-containing protein" evidence="1">
    <location>
        <begin position="24"/>
        <end position="539"/>
    </location>
</feature>
<keyword evidence="4" id="KW-1185">Reference proteome</keyword>
<dbReference type="InterPro" id="IPR055235">
    <property type="entry name" value="ASD1_cat"/>
</dbReference>
<dbReference type="AlphaFoldDB" id="A0A2A6REB1"/>
<evidence type="ECO:0000313" key="4">
    <source>
        <dbReference type="Proteomes" id="UP000220527"/>
    </source>
</evidence>
<dbReference type="Proteomes" id="UP000220527">
    <property type="component" value="Unassembled WGS sequence"/>
</dbReference>
<feature type="domain" description="Alpha-L-arabinofuranosidase 1 catalytic" evidence="2">
    <location>
        <begin position="85"/>
        <end position="210"/>
    </location>
</feature>
<dbReference type="InterPro" id="IPR017853">
    <property type="entry name" value="GH"/>
</dbReference>